<dbReference type="InterPro" id="IPR016176">
    <property type="entry name" value="Cbl-dep_enz_cat"/>
</dbReference>
<sequence>MFDPDELEEIRASKAEWHEAEVEPVLERFGERKETFTTDTGGQEVDRLYTPDDVGDLDYEEDLGNPGEPPYTRGVYSTGYRGRLWTMRQYAGFSTPEDTNERYHYLLDEGQTGLSMAFDLPTQMGYDSDADMAAGEVGKAGVAIDSLEDMETVFDGIPLDEVSTSMTINAPASVLLAMYIAVGDQQGVDRSELRGTIQNDLLKEYIARNTYIYPPEPSMRIITDIFDFCASETPKFNTISISGYHIREAGSTAAQELAFTLGNGIEYVETAIEAGLDVDDFAPQLSFFFNGHNNIFEEVAKFRAARRMWHDIIEERFDPDDPTSKQLKFHTQTAGSMLTAQQIENNVVRVAYQALAAVLGGTQSLHTNGKDEALALPTEESVRTALRTQQILAHESGAADTIDPLAGSYYVESLTDEVEAEAYEIMDEVEDRGGMLEAVEQQWVQRQIQDTAFDRQKEIEEKERVIVGVNEFETDDGEPEMDVQEITEEDQQRQIDSLEQTRERRDDEAVDAALEALRDAARGDQNLMPYIIDAVKAYATVGEICNVMRDEFGEYQPGAAV</sequence>
<dbReference type="GO" id="GO:0004494">
    <property type="term" value="F:methylmalonyl-CoA mutase activity"/>
    <property type="evidence" value="ECO:0007669"/>
    <property type="project" value="InterPro"/>
</dbReference>
<dbReference type="EMBL" id="LWLN01000001">
    <property type="protein sequence ID" value="OLZ40901.1"/>
    <property type="molecule type" value="Genomic_DNA"/>
</dbReference>
<keyword evidence="5" id="KW-1185">Reference proteome</keyword>
<dbReference type="Gene3D" id="3.20.20.240">
    <property type="entry name" value="Methylmalonyl-CoA mutase"/>
    <property type="match status" value="1"/>
</dbReference>
<evidence type="ECO:0000313" key="4">
    <source>
        <dbReference type="EMBL" id="OLZ40901.1"/>
    </source>
</evidence>
<dbReference type="PANTHER" id="PTHR48101">
    <property type="entry name" value="METHYLMALONYL-COA MUTASE, MITOCHONDRIAL-RELATED"/>
    <property type="match status" value="1"/>
</dbReference>
<dbReference type="NCBIfam" id="TIGR00641">
    <property type="entry name" value="acid_CoA_mut_N"/>
    <property type="match status" value="1"/>
</dbReference>
<evidence type="ECO:0000313" key="5">
    <source>
        <dbReference type="Proteomes" id="UP000189370"/>
    </source>
</evidence>
<dbReference type="OrthoDB" id="38408at2157"/>
<dbReference type="AlphaFoldDB" id="A0A1S8AWE1"/>
<dbReference type="GO" id="GO:0031419">
    <property type="term" value="F:cobalamin binding"/>
    <property type="evidence" value="ECO:0007669"/>
    <property type="project" value="InterPro"/>
</dbReference>
<dbReference type="SUPFAM" id="SSF51703">
    <property type="entry name" value="Cobalamin (vitamin B12)-dependent enzymes"/>
    <property type="match status" value="1"/>
</dbReference>
<evidence type="ECO:0000256" key="1">
    <source>
        <dbReference type="ARBA" id="ARBA00023235"/>
    </source>
</evidence>
<evidence type="ECO:0000259" key="3">
    <source>
        <dbReference type="Pfam" id="PF01642"/>
    </source>
</evidence>
<dbReference type="Pfam" id="PF01642">
    <property type="entry name" value="MM_CoA_mutase"/>
    <property type="match status" value="1"/>
</dbReference>
<feature type="region of interest" description="Disordered" evidence="2">
    <location>
        <begin position="29"/>
        <end position="54"/>
    </location>
</feature>
<evidence type="ECO:0000256" key="2">
    <source>
        <dbReference type="SAM" id="MobiDB-lite"/>
    </source>
</evidence>
<dbReference type="RefSeq" id="WP_076145303.1">
    <property type="nucleotide sequence ID" value="NZ_LWLN01000001.1"/>
</dbReference>
<organism evidence="4 5">
    <name type="scientific">Natrinema saccharevitans</name>
    <dbReference type="NCBI Taxonomy" id="301967"/>
    <lineage>
        <taxon>Archaea</taxon>
        <taxon>Methanobacteriati</taxon>
        <taxon>Methanobacteriota</taxon>
        <taxon>Stenosarchaea group</taxon>
        <taxon>Halobacteria</taxon>
        <taxon>Halobacteriales</taxon>
        <taxon>Natrialbaceae</taxon>
        <taxon>Natrinema</taxon>
    </lineage>
</organism>
<dbReference type="Proteomes" id="UP000189370">
    <property type="component" value="Unassembled WGS sequence"/>
</dbReference>
<dbReference type="PANTHER" id="PTHR48101:SF1">
    <property type="entry name" value="METHYLMALONYL-COA MUTASE, LARGE SUBUNIT"/>
    <property type="match status" value="1"/>
</dbReference>
<feature type="compositionally biased region" description="Acidic residues" evidence="2">
    <location>
        <begin position="474"/>
        <end position="489"/>
    </location>
</feature>
<dbReference type="InterPro" id="IPR006098">
    <property type="entry name" value="MMCoA_mutase_a_cat"/>
</dbReference>
<name>A0A1S8AWE1_9EURY</name>
<gene>
    <name evidence="4" type="ORF">A6E15_07805</name>
</gene>
<protein>
    <submittedName>
        <fullName evidence="4">Methylmalonyl-CoA mutase</fullName>
    </submittedName>
</protein>
<accession>A0A1S8AWE1</accession>
<feature type="domain" description="Methylmalonyl-CoA mutase alpha/beta chain catalytic" evidence="3">
    <location>
        <begin position="41"/>
        <end position="554"/>
    </location>
</feature>
<reference evidence="5" key="1">
    <citation type="submission" date="2016-04" db="EMBL/GenBank/DDBJ databases">
        <authorList>
            <person name="Chen S.-C."/>
            <person name="Lai M.-C."/>
        </authorList>
    </citation>
    <scope>NUCLEOTIDE SEQUENCE [LARGE SCALE GENOMIC DNA]</scope>
    <source>
        <strain evidence="5">AB14</strain>
    </source>
</reference>
<proteinExistence type="predicted"/>
<dbReference type="STRING" id="301967.A6E15_07805"/>
<comment type="caution">
    <text evidence="4">The sequence shown here is derived from an EMBL/GenBank/DDBJ whole genome shotgun (WGS) entry which is preliminary data.</text>
</comment>
<dbReference type="InterPro" id="IPR006099">
    <property type="entry name" value="MeMalonylCoA_mutase_a/b_cat"/>
</dbReference>
<feature type="region of interest" description="Disordered" evidence="2">
    <location>
        <begin position="474"/>
        <end position="507"/>
    </location>
</feature>
<keyword evidence="1" id="KW-0413">Isomerase</keyword>
<dbReference type="CDD" id="cd03680">
    <property type="entry name" value="MM_CoA_mutase_ICM_like"/>
    <property type="match status" value="1"/>
</dbReference>